<dbReference type="InterPro" id="IPR029071">
    <property type="entry name" value="Ubiquitin-like_domsf"/>
</dbReference>
<dbReference type="GO" id="GO:0005634">
    <property type="term" value="C:nucleus"/>
    <property type="evidence" value="ECO:0007669"/>
    <property type="project" value="UniProtKB-SubCell"/>
</dbReference>
<evidence type="ECO:0000256" key="3">
    <source>
        <dbReference type="SAM" id="MobiDB-lite"/>
    </source>
</evidence>
<protein>
    <submittedName>
        <fullName evidence="4">Uncharacterized protein</fullName>
    </submittedName>
</protein>
<dbReference type="InterPro" id="IPR039336">
    <property type="entry name" value="Midnolin"/>
</dbReference>
<dbReference type="AlphaFoldDB" id="A0AA36FM35"/>
<dbReference type="PANTHER" id="PTHR23010:SF1">
    <property type="entry name" value="MIDNOLIN"/>
    <property type="match status" value="1"/>
</dbReference>
<dbReference type="EMBL" id="OX597841">
    <property type="protein sequence ID" value="CAI9742822.1"/>
    <property type="molecule type" value="Genomic_DNA"/>
</dbReference>
<evidence type="ECO:0000256" key="1">
    <source>
        <dbReference type="ARBA" id="ARBA00004123"/>
    </source>
</evidence>
<evidence type="ECO:0000256" key="2">
    <source>
        <dbReference type="ARBA" id="ARBA00023242"/>
    </source>
</evidence>
<keyword evidence="2" id="KW-0539">Nucleus</keyword>
<dbReference type="Proteomes" id="UP001162480">
    <property type="component" value="Chromosome 28"/>
</dbReference>
<evidence type="ECO:0000313" key="5">
    <source>
        <dbReference type="Proteomes" id="UP001162480"/>
    </source>
</evidence>
<feature type="region of interest" description="Disordered" evidence="3">
    <location>
        <begin position="174"/>
        <end position="196"/>
    </location>
</feature>
<organism evidence="4 5">
    <name type="scientific">Octopus vulgaris</name>
    <name type="common">Common octopus</name>
    <dbReference type="NCBI Taxonomy" id="6645"/>
    <lineage>
        <taxon>Eukaryota</taxon>
        <taxon>Metazoa</taxon>
        <taxon>Spiralia</taxon>
        <taxon>Lophotrochozoa</taxon>
        <taxon>Mollusca</taxon>
        <taxon>Cephalopoda</taxon>
        <taxon>Coleoidea</taxon>
        <taxon>Octopodiformes</taxon>
        <taxon>Octopoda</taxon>
        <taxon>Incirrata</taxon>
        <taxon>Octopodidae</taxon>
        <taxon>Octopus</taxon>
    </lineage>
</organism>
<reference evidence="4" key="1">
    <citation type="submission" date="2023-08" db="EMBL/GenBank/DDBJ databases">
        <authorList>
            <person name="Alioto T."/>
            <person name="Alioto T."/>
            <person name="Gomez Garrido J."/>
        </authorList>
    </citation>
    <scope>NUCLEOTIDE SEQUENCE</scope>
</reference>
<dbReference type="PANTHER" id="PTHR23010">
    <property type="entry name" value="MIDNOLIN"/>
    <property type="match status" value="1"/>
</dbReference>
<sequence>MRMNLPLESNRNGVNGKRNGYMKLSICPATGGQIEVNVPEKENGAGLKWNLLRKFRISTEKMTLLFKDRPLKEGSLLENQVTEFSRIFLFPNMESGMRFHGTDVGVIQALENLSECQGVYSGTFSGTLDPSLQDLDGKPKRNISTIIHILNELLGATPQYQVESPTTPHNDRNLLEHNMENKGGNAGFPGNQSEEDNALRGKVKDLQMKMEDGHGGKRRNLVTALATAAVR</sequence>
<name>A0AA36FM35_OCTVU</name>
<accession>A0AA36FM35</accession>
<proteinExistence type="predicted"/>
<keyword evidence="5" id="KW-1185">Reference proteome</keyword>
<comment type="subcellular location">
    <subcellularLocation>
        <location evidence="1">Nucleus</location>
    </subcellularLocation>
</comment>
<dbReference type="SUPFAM" id="SSF54236">
    <property type="entry name" value="Ubiquitin-like"/>
    <property type="match status" value="1"/>
</dbReference>
<gene>
    <name evidence="4" type="ORF">OCTVUL_1B001816</name>
</gene>
<evidence type="ECO:0000313" key="4">
    <source>
        <dbReference type="EMBL" id="CAI9742822.1"/>
    </source>
</evidence>